<dbReference type="InterPro" id="IPR039422">
    <property type="entry name" value="MarR/SlyA-like"/>
</dbReference>
<dbReference type="Pfam" id="PF12802">
    <property type="entry name" value="MarR_2"/>
    <property type="match status" value="1"/>
</dbReference>
<evidence type="ECO:0000259" key="1">
    <source>
        <dbReference type="PROSITE" id="PS50995"/>
    </source>
</evidence>
<dbReference type="PANTHER" id="PTHR33164">
    <property type="entry name" value="TRANSCRIPTIONAL REGULATOR, MARR FAMILY"/>
    <property type="match status" value="1"/>
</dbReference>
<sequence>MDDKKIGLLQRAVVNFMICHDLLTPQIDKQLRPLGLNLTQMSLLNHFSHAPQQRHTISQLVKVMGINQPGITKAVNALEKLACLQKQNDKDDARIKWLQITPYGLEKLNEARQTTGPLVFSAFGSVADQDLQSFCDGLEQMKVFLDRNRGEGRAYS</sequence>
<dbReference type="GO" id="GO:0006950">
    <property type="term" value="P:response to stress"/>
    <property type="evidence" value="ECO:0007669"/>
    <property type="project" value="TreeGrafter"/>
</dbReference>
<dbReference type="RefSeq" id="WP_216064810.1">
    <property type="nucleotide sequence ID" value="NZ_CP123764.1"/>
</dbReference>
<proteinExistence type="predicted"/>
<dbReference type="InterPro" id="IPR000835">
    <property type="entry name" value="HTH_MarR-typ"/>
</dbReference>
<name>A0AAW7XAF9_9GAMM</name>
<dbReference type="SMART" id="SM00347">
    <property type="entry name" value="HTH_MARR"/>
    <property type="match status" value="1"/>
</dbReference>
<dbReference type="GO" id="GO:0003700">
    <property type="term" value="F:DNA-binding transcription factor activity"/>
    <property type="evidence" value="ECO:0007669"/>
    <property type="project" value="InterPro"/>
</dbReference>
<evidence type="ECO:0000313" key="3">
    <source>
        <dbReference type="Proteomes" id="UP001169760"/>
    </source>
</evidence>
<dbReference type="PANTHER" id="PTHR33164:SF43">
    <property type="entry name" value="HTH-TYPE TRANSCRIPTIONAL REPRESSOR YETL"/>
    <property type="match status" value="1"/>
</dbReference>
<reference evidence="2" key="1">
    <citation type="submission" date="2023-07" db="EMBL/GenBank/DDBJ databases">
        <title>Genome content predicts the carbon catabolic preferences of heterotrophic bacteria.</title>
        <authorList>
            <person name="Gralka M."/>
        </authorList>
    </citation>
    <scope>NUCLEOTIDE SEQUENCE</scope>
    <source>
        <strain evidence="2">I3M17_2</strain>
    </source>
</reference>
<accession>A0AAW7XAF9</accession>
<dbReference type="PROSITE" id="PS50995">
    <property type="entry name" value="HTH_MARR_2"/>
    <property type="match status" value="1"/>
</dbReference>
<feature type="domain" description="HTH marR-type" evidence="1">
    <location>
        <begin position="1"/>
        <end position="143"/>
    </location>
</feature>
<evidence type="ECO:0000313" key="2">
    <source>
        <dbReference type="EMBL" id="MDO6424716.1"/>
    </source>
</evidence>
<organism evidence="2 3">
    <name type="scientific">Saccharophagus degradans</name>
    <dbReference type="NCBI Taxonomy" id="86304"/>
    <lineage>
        <taxon>Bacteria</taxon>
        <taxon>Pseudomonadati</taxon>
        <taxon>Pseudomonadota</taxon>
        <taxon>Gammaproteobacteria</taxon>
        <taxon>Cellvibrionales</taxon>
        <taxon>Cellvibrionaceae</taxon>
        <taxon>Saccharophagus</taxon>
    </lineage>
</organism>
<gene>
    <name evidence="2" type="ORF">Q4521_19660</name>
</gene>
<protein>
    <submittedName>
        <fullName evidence="2">MarR family transcriptional regulator</fullName>
    </submittedName>
</protein>
<comment type="caution">
    <text evidence="2">The sequence shown here is derived from an EMBL/GenBank/DDBJ whole genome shotgun (WGS) entry which is preliminary data.</text>
</comment>
<dbReference type="AlphaFoldDB" id="A0AAW7XAF9"/>
<dbReference type="Proteomes" id="UP001169760">
    <property type="component" value="Unassembled WGS sequence"/>
</dbReference>
<dbReference type="EMBL" id="JAUOPB010000017">
    <property type="protein sequence ID" value="MDO6424716.1"/>
    <property type="molecule type" value="Genomic_DNA"/>
</dbReference>